<dbReference type="FunFam" id="1.20.1250.20:FF:000013">
    <property type="entry name" value="MFS general substrate transporter"/>
    <property type="match status" value="1"/>
</dbReference>
<dbReference type="PANTHER" id="PTHR43791:SF52">
    <property type="entry name" value="TRANSPORTER, PUTATIVE (AFU_ORTHOLOGUE AFUA_1G11820)-RELATED"/>
    <property type="match status" value="1"/>
</dbReference>
<evidence type="ECO:0000256" key="7">
    <source>
        <dbReference type="SAM" id="Phobius"/>
    </source>
</evidence>
<dbReference type="GO" id="GO:0016020">
    <property type="term" value="C:membrane"/>
    <property type="evidence" value="ECO:0007669"/>
    <property type="project" value="UniProtKB-SubCell"/>
</dbReference>
<dbReference type="SUPFAM" id="SSF103473">
    <property type="entry name" value="MFS general substrate transporter"/>
    <property type="match status" value="1"/>
</dbReference>
<feature type="transmembrane region" description="Helical" evidence="7">
    <location>
        <begin position="150"/>
        <end position="168"/>
    </location>
</feature>
<evidence type="ECO:0000259" key="8">
    <source>
        <dbReference type="PROSITE" id="PS50850"/>
    </source>
</evidence>
<dbReference type="OrthoDB" id="310895at2759"/>
<evidence type="ECO:0000256" key="1">
    <source>
        <dbReference type="ARBA" id="ARBA00004141"/>
    </source>
</evidence>
<keyword evidence="10" id="KW-1185">Reference proteome</keyword>
<protein>
    <submittedName>
        <fullName evidence="9">Related to putative tartrate transporter</fullName>
    </submittedName>
</protein>
<dbReference type="Gene3D" id="1.20.1250.20">
    <property type="entry name" value="MFS general substrate transporter like domains"/>
    <property type="match status" value="2"/>
</dbReference>
<keyword evidence="2" id="KW-0813">Transport</keyword>
<evidence type="ECO:0000256" key="5">
    <source>
        <dbReference type="ARBA" id="ARBA00023136"/>
    </source>
</evidence>
<dbReference type="InterPro" id="IPR036259">
    <property type="entry name" value="MFS_trans_sf"/>
</dbReference>
<dbReference type="InterPro" id="IPR011701">
    <property type="entry name" value="MFS"/>
</dbReference>
<feature type="transmembrane region" description="Helical" evidence="7">
    <location>
        <begin position="376"/>
        <end position="397"/>
    </location>
</feature>
<comment type="subcellular location">
    <subcellularLocation>
        <location evidence="1">Membrane</location>
        <topology evidence="1">Multi-pass membrane protein</topology>
    </subcellularLocation>
</comment>
<keyword evidence="4 7" id="KW-1133">Transmembrane helix</keyword>
<reference evidence="9 10" key="1">
    <citation type="submission" date="2016-03" db="EMBL/GenBank/DDBJ databases">
        <authorList>
            <person name="Ploux O."/>
        </authorList>
    </citation>
    <scope>NUCLEOTIDE SEQUENCE [LARGE SCALE GENOMIC DNA]</scope>
    <source>
        <strain evidence="9 10">UAMH 11012</strain>
    </source>
</reference>
<dbReference type="EMBL" id="FJOG01000068">
    <property type="protein sequence ID" value="CZR69302.1"/>
    <property type="molecule type" value="Genomic_DNA"/>
</dbReference>
<proteinExistence type="predicted"/>
<dbReference type="FunFam" id="1.20.1250.20:FF:000057">
    <property type="entry name" value="MFS general substrate transporter"/>
    <property type="match status" value="1"/>
</dbReference>
<feature type="transmembrane region" description="Helical" evidence="7">
    <location>
        <begin position="442"/>
        <end position="464"/>
    </location>
</feature>
<feature type="region of interest" description="Disordered" evidence="6">
    <location>
        <begin position="1"/>
        <end position="26"/>
    </location>
</feature>
<feature type="transmembrane region" description="Helical" evidence="7">
    <location>
        <begin position="409"/>
        <end position="430"/>
    </location>
</feature>
<dbReference type="GO" id="GO:0022857">
    <property type="term" value="F:transmembrane transporter activity"/>
    <property type="evidence" value="ECO:0007669"/>
    <property type="project" value="InterPro"/>
</dbReference>
<evidence type="ECO:0000313" key="10">
    <source>
        <dbReference type="Proteomes" id="UP000184330"/>
    </source>
</evidence>
<accession>A0A1L7XW65</accession>
<evidence type="ECO:0000256" key="2">
    <source>
        <dbReference type="ARBA" id="ARBA00022448"/>
    </source>
</evidence>
<evidence type="ECO:0000313" key="9">
    <source>
        <dbReference type="EMBL" id="CZR69302.1"/>
    </source>
</evidence>
<dbReference type="InterPro" id="IPR020846">
    <property type="entry name" value="MFS_dom"/>
</dbReference>
<keyword evidence="3 7" id="KW-0812">Transmembrane</keyword>
<organism evidence="9 10">
    <name type="scientific">Phialocephala subalpina</name>
    <dbReference type="NCBI Taxonomy" id="576137"/>
    <lineage>
        <taxon>Eukaryota</taxon>
        <taxon>Fungi</taxon>
        <taxon>Dikarya</taxon>
        <taxon>Ascomycota</taxon>
        <taxon>Pezizomycotina</taxon>
        <taxon>Leotiomycetes</taxon>
        <taxon>Helotiales</taxon>
        <taxon>Mollisiaceae</taxon>
        <taxon>Phialocephala</taxon>
        <taxon>Phialocephala fortinii species complex</taxon>
    </lineage>
</organism>
<name>A0A1L7XW65_9HELO</name>
<dbReference type="AlphaFoldDB" id="A0A1L7XW65"/>
<dbReference type="PROSITE" id="PS50850">
    <property type="entry name" value="MFS"/>
    <property type="match status" value="1"/>
</dbReference>
<feature type="domain" description="Major facilitator superfamily (MFS) profile" evidence="8">
    <location>
        <begin position="54"/>
        <end position="469"/>
    </location>
</feature>
<keyword evidence="5 7" id="KW-0472">Membrane</keyword>
<gene>
    <name evidence="9" type="ORF">PAC_19202</name>
</gene>
<dbReference type="PANTHER" id="PTHR43791">
    <property type="entry name" value="PERMEASE-RELATED"/>
    <property type="match status" value="1"/>
</dbReference>
<feature type="transmembrane region" description="Helical" evidence="7">
    <location>
        <begin position="120"/>
        <end position="138"/>
    </location>
</feature>
<feature type="transmembrane region" description="Helical" evidence="7">
    <location>
        <begin position="213"/>
        <end position="235"/>
    </location>
</feature>
<feature type="transmembrane region" description="Helical" evidence="7">
    <location>
        <begin position="323"/>
        <end position="340"/>
    </location>
</feature>
<evidence type="ECO:0000256" key="6">
    <source>
        <dbReference type="SAM" id="MobiDB-lite"/>
    </source>
</evidence>
<feature type="transmembrane region" description="Helical" evidence="7">
    <location>
        <begin position="93"/>
        <end position="113"/>
    </location>
</feature>
<evidence type="ECO:0000256" key="3">
    <source>
        <dbReference type="ARBA" id="ARBA00022692"/>
    </source>
</evidence>
<feature type="transmembrane region" description="Helical" evidence="7">
    <location>
        <begin position="180"/>
        <end position="201"/>
    </location>
</feature>
<evidence type="ECO:0000256" key="4">
    <source>
        <dbReference type="ARBA" id="ARBA00022989"/>
    </source>
</evidence>
<dbReference type="Pfam" id="PF07690">
    <property type="entry name" value="MFS_1"/>
    <property type="match status" value="1"/>
</dbReference>
<feature type="transmembrane region" description="Helical" evidence="7">
    <location>
        <begin position="347"/>
        <end position="370"/>
    </location>
</feature>
<sequence length="499" mass="55176">MAFDEKHISRPGTGRFDVSNNDNNNTAHAADIEGEFITDPDLERRITRKCDLKILPPLMILFMVTFIDRTNIANAKIEGMTTELKMKNNDYNMSLWILNIPYICLALPSNILMKKGFVRPAVYLSGQMFSLCTIGLGVTKSFKGVLVCRFLMGCFEAGFVPGCAYLISRYYKRREFTVRYAFFFSASALAGAFGGLLAFAIRNMKGVGGYAGWRWIFIIEGLMTVVTALIGIFCIPDYPDKSTFLKPEEKGYLLKMLRADAGPSRPNHYNFIVVKECLLDPKIWLGTISYFGADTAASSIVSFQPTILKGLGYSSAQAQVHTIPVYIVALILLNITSYLSGRLRHRYSFLVFAAILGIIGWSIELAVPITSIGARYFGIFAITACALMQMPILVVWISNNMGGNAKAAFAIGFMIGFGNCGNLVSSNVFITNQSPTFRTGFGTGLALTVVGLLSNTAMEIWLWVKNRRRDAGREDAKLDSDRGILGDLGDDHPGFRYIL</sequence>
<dbReference type="Proteomes" id="UP000184330">
    <property type="component" value="Unassembled WGS sequence"/>
</dbReference>